<evidence type="ECO:0000313" key="1">
    <source>
        <dbReference type="EMBL" id="MPC43494.1"/>
    </source>
</evidence>
<gene>
    <name evidence="1" type="ORF">E2C01_037143</name>
</gene>
<evidence type="ECO:0000313" key="2">
    <source>
        <dbReference type="Proteomes" id="UP000324222"/>
    </source>
</evidence>
<sequence>MVDNGPESSVTKMTGQEFLSVLSTNSITAAPPRNGSFFTSGKEYTILVLRSPVKLELSHLLIFATVSCISQSYALFRVQK</sequence>
<reference evidence="1 2" key="1">
    <citation type="submission" date="2019-05" db="EMBL/GenBank/DDBJ databases">
        <title>Another draft genome of Portunus trituberculatus and its Hox gene families provides insights of decapod evolution.</title>
        <authorList>
            <person name="Jeong J.-H."/>
            <person name="Song I."/>
            <person name="Kim S."/>
            <person name="Choi T."/>
            <person name="Kim D."/>
            <person name="Ryu S."/>
            <person name="Kim W."/>
        </authorList>
    </citation>
    <scope>NUCLEOTIDE SEQUENCE [LARGE SCALE GENOMIC DNA]</scope>
    <source>
        <tissue evidence="1">Muscle</tissue>
    </source>
</reference>
<dbReference type="EMBL" id="VSRR010005855">
    <property type="protein sequence ID" value="MPC43494.1"/>
    <property type="molecule type" value="Genomic_DNA"/>
</dbReference>
<dbReference type="Proteomes" id="UP000324222">
    <property type="component" value="Unassembled WGS sequence"/>
</dbReference>
<protein>
    <submittedName>
        <fullName evidence="1">Uncharacterized protein</fullName>
    </submittedName>
</protein>
<dbReference type="AlphaFoldDB" id="A0A5B7FGA1"/>
<name>A0A5B7FGA1_PORTR</name>
<accession>A0A5B7FGA1</accession>
<comment type="caution">
    <text evidence="1">The sequence shown here is derived from an EMBL/GenBank/DDBJ whole genome shotgun (WGS) entry which is preliminary data.</text>
</comment>
<proteinExistence type="predicted"/>
<keyword evidence="2" id="KW-1185">Reference proteome</keyword>
<organism evidence="1 2">
    <name type="scientific">Portunus trituberculatus</name>
    <name type="common">Swimming crab</name>
    <name type="synonym">Neptunus trituberculatus</name>
    <dbReference type="NCBI Taxonomy" id="210409"/>
    <lineage>
        <taxon>Eukaryota</taxon>
        <taxon>Metazoa</taxon>
        <taxon>Ecdysozoa</taxon>
        <taxon>Arthropoda</taxon>
        <taxon>Crustacea</taxon>
        <taxon>Multicrustacea</taxon>
        <taxon>Malacostraca</taxon>
        <taxon>Eumalacostraca</taxon>
        <taxon>Eucarida</taxon>
        <taxon>Decapoda</taxon>
        <taxon>Pleocyemata</taxon>
        <taxon>Brachyura</taxon>
        <taxon>Eubrachyura</taxon>
        <taxon>Portunoidea</taxon>
        <taxon>Portunidae</taxon>
        <taxon>Portuninae</taxon>
        <taxon>Portunus</taxon>
    </lineage>
</organism>